<dbReference type="EMBL" id="GBRH01203391">
    <property type="protein sequence ID" value="JAD94504.1"/>
    <property type="molecule type" value="Transcribed_RNA"/>
</dbReference>
<sequence>MKQNLSSTNTTKACRVYIRSTQHFCIRAAQQKLASSFAVTSNSTPVHRFFKQRTPRVPLCYAYSCSLGHNDSVKIMQLCHELRSDKHERNAGRHAINIHI</sequence>
<proteinExistence type="predicted"/>
<protein>
    <submittedName>
        <fullName evidence="1">Uncharacterized protein</fullName>
    </submittedName>
</protein>
<accession>A0A0A9E114</accession>
<dbReference type="AlphaFoldDB" id="A0A0A9E114"/>
<reference evidence="1" key="1">
    <citation type="submission" date="2014-09" db="EMBL/GenBank/DDBJ databases">
        <authorList>
            <person name="Magalhaes I.L.F."/>
            <person name="Oliveira U."/>
            <person name="Santos F.R."/>
            <person name="Vidigal T.H.D.A."/>
            <person name="Brescovit A.D."/>
            <person name="Santos A.J."/>
        </authorList>
    </citation>
    <scope>NUCLEOTIDE SEQUENCE</scope>
    <source>
        <tissue evidence="1">Shoot tissue taken approximately 20 cm above the soil surface</tissue>
    </source>
</reference>
<name>A0A0A9E114_ARUDO</name>
<reference evidence="1" key="2">
    <citation type="journal article" date="2015" name="Data Brief">
        <title>Shoot transcriptome of the giant reed, Arundo donax.</title>
        <authorList>
            <person name="Barrero R.A."/>
            <person name="Guerrero F.D."/>
            <person name="Moolhuijzen P."/>
            <person name="Goolsby J.A."/>
            <person name="Tidwell J."/>
            <person name="Bellgard S.E."/>
            <person name="Bellgard M.I."/>
        </authorList>
    </citation>
    <scope>NUCLEOTIDE SEQUENCE</scope>
    <source>
        <tissue evidence="1">Shoot tissue taken approximately 20 cm above the soil surface</tissue>
    </source>
</reference>
<evidence type="ECO:0000313" key="1">
    <source>
        <dbReference type="EMBL" id="JAD94504.1"/>
    </source>
</evidence>
<organism evidence="1">
    <name type="scientific">Arundo donax</name>
    <name type="common">Giant reed</name>
    <name type="synonym">Donax arundinaceus</name>
    <dbReference type="NCBI Taxonomy" id="35708"/>
    <lineage>
        <taxon>Eukaryota</taxon>
        <taxon>Viridiplantae</taxon>
        <taxon>Streptophyta</taxon>
        <taxon>Embryophyta</taxon>
        <taxon>Tracheophyta</taxon>
        <taxon>Spermatophyta</taxon>
        <taxon>Magnoliopsida</taxon>
        <taxon>Liliopsida</taxon>
        <taxon>Poales</taxon>
        <taxon>Poaceae</taxon>
        <taxon>PACMAD clade</taxon>
        <taxon>Arundinoideae</taxon>
        <taxon>Arundineae</taxon>
        <taxon>Arundo</taxon>
    </lineage>
</organism>